<evidence type="ECO:0000256" key="1">
    <source>
        <dbReference type="ARBA" id="ARBA00022737"/>
    </source>
</evidence>
<keyword evidence="5" id="KW-1185">Reference proteome</keyword>
<feature type="domain" description="SLH" evidence="3">
    <location>
        <begin position="75"/>
        <end position="138"/>
    </location>
</feature>
<reference evidence="4" key="1">
    <citation type="submission" date="2020-08" db="EMBL/GenBank/DDBJ databases">
        <title>Genome public.</title>
        <authorList>
            <person name="Liu C."/>
            <person name="Sun Q."/>
        </authorList>
    </citation>
    <scope>NUCLEOTIDE SEQUENCE</scope>
    <source>
        <strain evidence="4">NSJ-28</strain>
    </source>
</reference>
<keyword evidence="1" id="KW-0677">Repeat</keyword>
<dbReference type="RefSeq" id="WP_107630448.1">
    <property type="nucleotide sequence ID" value="NZ_JACOPL010000001.1"/>
</dbReference>
<protein>
    <submittedName>
        <fullName evidence="4">S-layer homology domain-containing protein</fullName>
    </submittedName>
</protein>
<evidence type="ECO:0000259" key="3">
    <source>
        <dbReference type="PROSITE" id="PS51272"/>
    </source>
</evidence>
<dbReference type="AlphaFoldDB" id="A0A923LU56"/>
<dbReference type="Proteomes" id="UP000606499">
    <property type="component" value="Unassembled WGS sequence"/>
</dbReference>
<dbReference type="PROSITE" id="PS51272">
    <property type="entry name" value="SLH"/>
    <property type="match status" value="1"/>
</dbReference>
<gene>
    <name evidence="4" type="ORF">H8S45_00875</name>
</gene>
<name>A0A923LU56_9FIRM</name>
<dbReference type="InterPro" id="IPR001119">
    <property type="entry name" value="SLH_dom"/>
</dbReference>
<keyword evidence="2" id="KW-0732">Signal</keyword>
<dbReference type="Pfam" id="PF00395">
    <property type="entry name" value="SLH"/>
    <property type="match status" value="1"/>
</dbReference>
<evidence type="ECO:0000313" key="5">
    <source>
        <dbReference type="Proteomes" id="UP000606499"/>
    </source>
</evidence>
<proteinExistence type="predicted"/>
<sequence length="420" mass="45250">MNKWTRMLCAGAALAAALTVSAFAADFTECAEHLDDMGLFRGTEQGYELDRAPTRAEAAAMLVRLLGKEEEAGRLAYDAPFTDLQEWEKPYVQYLYENGLTTGATETTFEPEEQCTAQMYAAFLLRALGYTEADGDFVYADSSRFASRIGLYDPATVNEADFLRDHVVAASYTALSISPKGTDDTLLARLAAAGAVEEPAAAPYQELFQAYNRYLDATSKMDGLTALSVGQELRVDAGTFVMTCEEQTAIDLGAPAMLTDRTVTLSAEQAGEKTFTAESYTANGFRYLRQDGTKSRRALTNGQMQLAFEGYARVPVALIDSVSVSGQSYTIGYNQAGLARLDSVLEAAQSAVGALGDLEIEGFTVVQEASDGLIQAQEVRFGFAADGISGQVESRMTLQGVDNQVTVSAPANLEQYPLVK</sequence>
<feature type="signal peptide" evidence="2">
    <location>
        <begin position="1"/>
        <end position="24"/>
    </location>
</feature>
<evidence type="ECO:0000256" key="2">
    <source>
        <dbReference type="SAM" id="SignalP"/>
    </source>
</evidence>
<evidence type="ECO:0000313" key="4">
    <source>
        <dbReference type="EMBL" id="MBC5724027.1"/>
    </source>
</evidence>
<feature type="chain" id="PRO_5036975767" evidence="2">
    <location>
        <begin position="25"/>
        <end position="420"/>
    </location>
</feature>
<comment type="caution">
    <text evidence="4">The sequence shown here is derived from an EMBL/GenBank/DDBJ whole genome shotgun (WGS) entry which is preliminary data.</text>
</comment>
<organism evidence="4 5">
    <name type="scientific">Agathobaculum faecis</name>
    <dbReference type="NCBI Taxonomy" id="2763013"/>
    <lineage>
        <taxon>Bacteria</taxon>
        <taxon>Bacillati</taxon>
        <taxon>Bacillota</taxon>
        <taxon>Clostridia</taxon>
        <taxon>Eubacteriales</taxon>
        <taxon>Butyricicoccaceae</taxon>
        <taxon>Agathobaculum</taxon>
    </lineage>
</organism>
<dbReference type="EMBL" id="JACOPL010000001">
    <property type="protein sequence ID" value="MBC5724027.1"/>
    <property type="molecule type" value="Genomic_DNA"/>
</dbReference>
<accession>A0A923LU56</accession>